<feature type="domain" description="Thioredoxin" evidence="3">
    <location>
        <begin position="371"/>
        <end position="483"/>
    </location>
</feature>
<feature type="chain" id="PRO_5040264661" description="Thioredoxin domain-containing protein" evidence="2">
    <location>
        <begin position="48"/>
        <end position="1736"/>
    </location>
</feature>
<dbReference type="PANTHER" id="PTHR19991">
    <property type="entry name" value="L 2 01289"/>
    <property type="match status" value="1"/>
</dbReference>
<dbReference type="Gene3D" id="3.40.30.10">
    <property type="entry name" value="Glutaredoxin"/>
    <property type="match status" value="15"/>
</dbReference>
<keyword evidence="1" id="KW-0812">Transmembrane</keyword>
<keyword evidence="1" id="KW-0472">Membrane</keyword>
<name>A0A9P0BZW6_CHRIL</name>
<reference evidence="4" key="1">
    <citation type="submission" date="2021-12" db="EMBL/GenBank/DDBJ databases">
        <authorList>
            <person name="King R."/>
        </authorList>
    </citation>
    <scope>NUCLEOTIDE SEQUENCE</scope>
</reference>
<dbReference type="SUPFAM" id="SSF52833">
    <property type="entry name" value="Thioredoxin-like"/>
    <property type="match status" value="11"/>
</dbReference>
<dbReference type="OrthoDB" id="10264505at2759"/>
<dbReference type="CDD" id="cd02961">
    <property type="entry name" value="PDI_a_family"/>
    <property type="match status" value="9"/>
</dbReference>
<keyword evidence="5" id="KW-1185">Reference proteome</keyword>
<dbReference type="Pfam" id="PF00085">
    <property type="entry name" value="Thioredoxin"/>
    <property type="match status" value="2"/>
</dbReference>
<protein>
    <recommendedName>
        <fullName evidence="3">Thioredoxin domain-containing protein</fullName>
    </recommendedName>
</protein>
<evidence type="ECO:0000313" key="5">
    <source>
        <dbReference type="Proteomes" id="UP001154114"/>
    </source>
</evidence>
<evidence type="ECO:0000256" key="2">
    <source>
        <dbReference type="SAM" id="SignalP"/>
    </source>
</evidence>
<feature type="domain" description="Thioredoxin" evidence="3">
    <location>
        <begin position="1456"/>
        <end position="1605"/>
    </location>
</feature>
<dbReference type="PROSITE" id="PS51352">
    <property type="entry name" value="THIOREDOXIN_2"/>
    <property type="match status" value="5"/>
</dbReference>
<dbReference type="CDD" id="cd02947">
    <property type="entry name" value="TRX_family"/>
    <property type="match status" value="1"/>
</dbReference>
<evidence type="ECO:0000313" key="4">
    <source>
        <dbReference type="EMBL" id="CAH0605730.1"/>
    </source>
</evidence>
<dbReference type="InterPro" id="IPR013766">
    <property type="entry name" value="Thioredoxin_domain"/>
</dbReference>
<sequence length="1736" mass="201796">MRGRARACAALAQGGRPRRRQSARVLAMARWLKALAAVLLLAAAATARKSPAPTKHEPQIEEVTAKQLERVLEDKDFVAVYWYARSCVTCDKVLEELEKIDDDTDTFGVDFVKINDKRLAKQYGITKFPALTYFREKEPIIYEGDLMDEESVLDFLTSLEAMDLPDRIEEVNQKILSKIIEDTDYVAVLFYKPECKKCAKALQELENIDDEADQLGIGFVKIHDEELAEEYNLGDLPRLVYYRHQIPIIYEGELSREEDVLEWLIANKSTGDEEDIIEDVTAKTLNTLIGNVDNLVVLFYDHGDDESMTVLAELEKIDDDCDRHGIQFVKIDDAKAAKDFGIDDVPSIVYFEKQIPNVYDGDLENEEEILEWLVDQLEKDEIEDVTDEMLDRLIKDGKTVAVLFYDNNDRKSQKVLNELENIDDECDTLGIAFVKIDNDDEAQEYGIEKVPTLLYFEKGIPTYYEGNLEEEEKVLDWLRHQTESDEIEDITDEMLDLIIDKMQYVAVLFYDKDQKKSQKILSELENIDDECDQNDIAFVKIDDDKEAKEYGIETIPTMVFFERGIPHVYEGDLMKEEELLGWLLHQKRHSEIPEVTDEMMDKLIDSTPYLAVIFYDREDKQDIRILNELENIDDELEKEGIVIVRMDNENEAKEYGIDHLPTLVYFEENIPAIYEGDLMNEDEVLEWLIEQKNSATIEEVTDEILTDLIEEHEYVVVYFSGNCEEGEECDNILEELENIDDELDETGIIFVTTEDITLAKKYGIKTFPTLVFFRNKDPLIYKGDIEDEDEVLAWLTDEDTLEIPGKIEEVNSRMLEKILEENDHVVVFFYKEGDKKSQKILSELENIDDECEEKDIDFVKTSDEGVDKEYDLADLPALAFYRHKFRTIYDGDLMHEEAILKWVLELHDTQPDVIENVDRKTLKDLIDDVEHLAVFFYSEDCDTCDDILEELETIDDDTDKHGIQFVKSKDSKLASDIGIFSFPALVYYETGVPIMYDGDLLDESEVLDWMVKQKEDESIEEIDRDKLFKFIETKEFLAVVFYKEEDPESPRVLRHVELIDDEAAEYGIKIVKCSDRLMAKKYGFRNPPGITYFRKTKAINYDGDMDDEEEILDWLTNPENMELTDHIEKVNRKMFQKIRQTSDYVAVFFYSNDCKQCPKVLAEIEHIDDDADDSGINFVKIDDRQMAKEFGVFALPAVLFFKMGSKDPVIYAGDLYDEQQLLSWLLTQKNPAGDVIEALEGQDLLDLIEESSSLAVYFWNKTLCEICNSKAMRKSTKKKVIEHEDDEGQDQEDSLDCEQCAGILEELENIDDDCDRHGIKFVKTQDYSIAESYGVTDFPVLVYFEQNVPNVYEGSLAEEEEVLQWLITQKTEDRIELITRVMLEKMVEETQYLAVYFYKLNCHICDHILEGLESIDDECDVYGIHMVKIQDPQLAKRYSIKTFPAMVYFRNGNPLLFEGDLQNEESILEWLIDDDNRELADEIESVNERMLERLLYESHLLVVFFYDDEDCAECDEILESLEQIDGEVDQFGIDFVKIASPEAAATYNVVNIPSLVYFRKQVPMLYDGDLHQVDRVLQWLTSQDVFEIKNEIEEVNRKMLDKLLEENEFLAVYFYEKSAESRAVLDKLENIDSETDNLDITFVKMQDPRYARKWGVTKLPAIVYFRKRFPSIYRGDLMNEDEVLEWLRKNRFRQPELNIFMYALIALSIAFIMYTAFLMQCFKPSPPAPAPHPKQA</sequence>
<proteinExistence type="predicted"/>
<organism evidence="4 5">
    <name type="scientific">Chrysodeixis includens</name>
    <name type="common">Soybean looper</name>
    <name type="synonym">Pseudoplusia includens</name>
    <dbReference type="NCBI Taxonomy" id="689277"/>
    <lineage>
        <taxon>Eukaryota</taxon>
        <taxon>Metazoa</taxon>
        <taxon>Ecdysozoa</taxon>
        <taxon>Arthropoda</taxon>
        <taxon>Hexapoda</taxon>
        <taxon>Insecta</taxon>
        <taxon>Pterygota</taxon>
        <taxon>Neoptera</taxon>
        <taxon>Endopterygota</taxon>
        <taxon>Lepidoptera</taxon>
        <taxon>Glossata</taxon>
        <taxon>Ditrysia</taxon>
        <taxon>Noctuoidea</taxon>
        <taxon>Noctuidae</taxon>
        <taxon>Plusiinae</taxon>
        <taxon>Chrysodeixis</taxon>
    </lineage>
</organism>
<feature type="transmembrane region" description="Helical" evidence="1">
    <location>
        <begin position="1699"/>
        <end position="1719"/>
    </location>
</feature>
<dbReference type="PANTHER" id="PTHR19991:SF3">
    <property type="entry name" value="LETHAL (2) 01289, ISOFORM F"/>
    <property type="match status" value="1"/>
</dbReference>
<dbReference type="EMBL" id="LR824009">
    <property type="protein sequence ID" value="CAH0605730.1"/>
    <property type="molecule type" value="Genomic_DNA"/>
</dbReference>
<evidence type="ECO:0000256" key="1">
    <source>
        <dbReference type="SAM" id="Phobius"/>
    </source>
</evidence>
<dbReference type="InterPro" id="IPR036249">
    <property type="entry name" value="Thioredoxin-like_sf"/>
</dbReference>
<keyword evidence="1" id="KW-1133">Transmembrane helix</keyword>
<gene>
    <name evidence="4" type="ORF">CINC_LOCUS11671</name>
</gene>
<evidence type="ECO:0000259" key="3">
    <source>
        <dbReference type="PROSITE" id="PS51352"/>
    </source>
</evidence>
<feature type="domain" description="Thioredoxin" evidence="3">
    <location>
        <begin position="41"/>
        <end position="161"/>
    </location>
</feature>
<dbReference type="Proteomes" id="UP001154114">
    <property type="component" value="Chromosome 6"/>
</dbReference>
<feature type="domain" description="Thioredoxin" evidence="3">
    <location>
        <begin position="1112"/>
        <end position="1230"/>
    </location>
</feature>
<accession>A0A9P0BZW6</accession>
<feature type="domain" description="Thioredoxin" evidence="3">
    <location>
        <begin position="673"/>
        <end position="820"/>
    </location>
</feature>
<keyword evidence="2" id="KW-0732">Signal</keyword>
<feature type="signal peptide" evidence="2">
    <location>
        <begin position="1"/>
        <end position="47"/>
    </location>
</feature>